<feature type="domain" description="MD-2-related lipid-recognition" evidence="2">
    <location>
        <begin position="10"/>
        <end position="116"/>
    </location>
</feature>
<dbReference type="Proteomes" id="UP000789570">
    <property type="component" value="Unassembled WGS sequence"/>
</dbReference>
<protein>
    <recommendedName>
        <fullName evidence="1">Phosphatidylglycerol/phosphatidylinositol transfer protein</fullName>
    </recommendedName>
</protein>
<name>A0A9N9F4P5_9GLOM</name>
<dbReference type="SUPFAM" id="SSF81296">
    <property type="entry name" value="E set domains"/>
    <property type="match status" value="1"/>
</dbReference>
<evidence type="ECO:0000313" key="4">
    <source>
        <dbReference type="Proteomes" id="UP000789570"/>
    </source>
</evidence>
<organism evidence="3 4">
    <name type="scientific">Funneliformis caledonium</name>
    <dbReference type="NCBI Taxonomy" id="1117310"/>
    <lineage>
        <taxon>Eukaryota</taxon>
        <taxon>Fungi</taxon>
        <taxon>Fungi incertae sedis</taxon>
        <taxon>Mucoromycota</taxon>
        <taxon>Glomeromycotina</taxon>
        <taxon>Glomeromycetes</taxon>
        <taxon>Glomerales</taxon>
        <taxon>Glomeraceae</taxon>
        <taxon>Funneliformis</taxon>
    </lineage>
</organism>
<dbReference type="Pfam" id="PF02221">
    <property type="entry name" value="E1_DerP2_DerF2"/>
    <property type="match status" value="1"/>
</dbReference>
<dbReference type="OrthoDB" id="2306198at2759"/>
<accession>A0A9N9F4P5</accession>
<keyword evidence="4" id="KW-1185">Reference proteome</keyword>
<comment type="caution">
    <text evidence="3">The sequence shown here is derived from an EMBL/GenBank/DDBJ whole genome shotgun (WGS) entry which is preliminary data.</text>
</comment>
<reference evidence="3" key="1">
    <citation type="submission" date="2021-06" db="EMBL/GenBank/DDBJ databases">
        <authorList>
            <person name="Kallberg Y."/>
            <person name="Tangrot J."/>
            <person name="Rosling A."/>
        </authorList>
    </citation>
    <scope>NUCLEOTIDE SEQUENCE</scope>
    <source>
        <strain evidence="3">UK204</strain>
    </source>
</reference>
<sequence length="120" mass="12647">MGTVYTYGSIIPPTKLQVTFSPEVPVAGQMDEVTISGKFTKDITENTELVVAFIDSNGAALADPTKLPACTGSGCSIKAGEQYTQTVEIQAPDSIPHSTDIFIVMGNSKTDVIGCAYVKL</sequence>
<dbReference type="Gene3D" id="2.60.40.770">
    <property type="match status" value="1"/>
</dbReference>
<dbReference type="InterPro" id="IPR014756">
    <property type="entry name" value="Ig_E-set"/>
</dbReference>
<dbReference type="InterPro" id="IPR003172">
    <property type="entry name" value="ML_dom"/>
</dbReference>
<gene>
    <name evidence="3" type="ORF">FCALED_LOCUS4125</name>
</gene>
<evidence type="ECO:0000313" key="3">
    <source>
        <dbReference type="EMBL" id="CAG8509591.1"/>
    </source>
</evidence>
<proteinExistence type="predicted"/>
<evidence type="ECO:0000256" key="1">
    <source>
        <dbReference type="ARBA" id="ARBA00016056"/>
    </source>
</evidence>
<dbReference type="AlphaFoldDB" id="A0A9N9F4P5"/>
<dbReference type="EMBL" id="CAJVPQ010000777">
    <property type="protein sequence ID" value="CAG8509591.1"/>
    <property type="molecule type" value="Genomic_DNA"/>
</dbReference>
<evidence type="ECO:0000259" key="2">
    <source>
        <dbReference type="Pfam" id="PF02221"/>
    </source>
</evidence>